<accession>A0A5M3T1V0</accession>
<dbReference type="InterPro" id="IPR002661">
    <property type="entry name" value="Ribosome_recyc_fac"/>
</dbReference>
<keyword evidence="3" id="KW-0963">Cytoplasm</keyword>
<evidence type="ECO:0000256" key="4">
    <source>
        <dbReference type="SAM" id="Coils"/>
    </source>
</evidence>
<keyword evidence="4" id="KW-0175">Coiled coil</keyword>
<dbReference type="HAMAP" id="MF_00040">
    <property type="entry name" value="RRF"/>
    <property type="match status" value="1"/>
</dbReference>
<evidence type="ECO:0000259" key="5">
    <source>
        <dbReference type="Pfam" id="PF01765"/>
    </source>
</evidence>
<keyword evidence="2 3" id="KW-0648">Protein biosynthesis</keyword>
<sequence>MSEVLVKLADVENLMKKALESTGRSFNTIRTGRANASLLDRITVEYYGSPTPLKSLASISTPDASTITIQPFDRNSLNNIEKAISMSDVGLTPNNDGSVVRLNIPPLTEARRQEFVKLAGKYAEEGRVSVRNVRRDAIDSVRKQEKSGDISEDESRDLQDQIQKLTDKYTAKVDELLEAKEKDIMTV</sequence>
<proteinExistence type="inferred from homology"/>
<name>A0A5M3T1V0_LIMPL</name>
<comment type="similarity">
    <text evidence="1 3">Belongs to the RRF family.</text>
</comment>
<dbReference type="SUPFAM" id="SSF55194">
    <property type="entry name" value="Ribosome recycling factor, RRF"/>
    <property type="match status" value="1"/>
</dbReference>
<keyword evidence="7" id="KW-1185">Reference proteome</keyword>
<evidence type="ECO:0000256" key="2">
    <source>
        <dbReference type="ARBA" id="ARBA00022917"/>
    </source>
</evidence>
<reference evidence="6 7" key="1">
    <citation type="journal article" date="2019" name="J Genomics">
        <title>The Draft Genome of a Hydrogen-producing Cyanobacterium, Arthrospira platensis NIES-46.</title>
        <authorList>
            <person name="Suzuki S."/>
            <person name="Yamaguchi H."/>
            <person name="Kawachi M."/>
        </authorList>
    </citation>
    <scope>NUCLEOTIDE SEQUENCE [LARGE SCALE GENOMIC DNA]</scope>
    <source>
        <strain evidence="6 7">NIES-46</strain>
    </source>
</reference>
<evidence type="ECO:0000256" key="1">
    <source>
        <dbReference type="ARBA" id="ARBA00005912"/>
    </source>
</evidence>
<dbReference type="Pfam" id="PF01765">
    <property type="entry name" value="RRF"/>
    <property type="match status" value="1"/>
</dbReference>
<comment type="function">
    <text evidence="3">Responsible for the release of ribosomes from messenger RNA at the termination of protein biosynthesis. May increase the efficiency of translation by recycling ribosomes from one round of translation to another.</text>
</comment>
<dbReference type="Gene3D" id="1.10.132.20">
    <property type="entry name" value="Ribosome-recycling factor"/>
    <property type="match status" value="1"/>
</dbReference>
<dbReference type="EMBL" id="BIMW01000075">
    <property type="protein sequence ID" value="GCE93574.1"/>
    <property type="molecule type" value="Genomic_DNA"/>
</dbReference>
<dbReference type="PANTHER" id="PTHR20982:SF3">
    <property type="entry name" value="MITOCHONDRIAL RIBOSOME RECYCLING FACTOR PSEUDO 1"/>
    <property type="match status" value="1"/>
</dbReference>
<evidence type="ECO:0000256" key="3">
    <source>
        <dbReference type="HAMAP-Rule" id="MF_00040"/>
    </source>
</evidence>
<feature type="coiled-coil region" evidence="4">
    <location>
        <begin position="148"/>
        <end position="182"/>
    </location>
</feature>
<dbReference type="InterPro" id="IPR023584">
    <property type="entry name" value="Ribosome_recyc_fac_dom"/>
</dbReference>
<organism evidence="6 7">
    <name type="scientific">Limnospira platensis NIES-46</name>
    <dbReference type="NCBI Taxonomy" id="1236695"/>
    <lineage>
        <taxon>Bacteria</taxon>
        <taxon>Bacillati</taxon>
        <taxon>Cyanobacteriota</taxon>
        <taxon>Cyanophyceae</taxon>
        <taxon>Oscillatoriophycideae</taxon>
        <taxon>Oscillatoriales</taxon>
        <taxon>Sirenicapillariaceae</taxon>
        <taxon>Limnospira</taxon>
    </lineage>
</organism>
<dbReference type="Proteomes" id="UP000326169">
    <property type="component" value="Unassembled WGS sequence"/>
</dbReference>
<gene>
    <name evidence="3 6" type="primary">frr</name>
    <name evidence="6" type="ORF">NIES46_16250</name>
</gene>
<feature type="domain" description="Ribosome recycling factor" evidence="5">
    <location>
        <begin position="24"/>
        <end position="185"/>
    </location>
</feature>
<comment type="caution">
    <text evidence="6">The sequence shown here is derived from an EMBL/GenBank/DDBJ whole genome shotgun (WGS) entry which is preliminary data.</text>
</comment>
<evidence type="ECO:0000313" key="6">
    <source>
        <dbReference type="EMBL" id="GCE93574.1"/>
    </source>
</evidence>
<evidence type="ECO:0000313" key="7">
    <source>
        <dbReference type="Proteomes" id="UP000326169"/>
    </source>
</evidence>
<dbReference type="InterPro" id="IPR036191">
    <property type="entry name" value="RRF_sf"/>
</dbReference>
<comment type="subcellular location">
    <subcellularLocation>
        <location evidence="3">Cytoplasm</location>
    </subcellularLocation>
</comment>
<dbReference type="PANTHER" id="PTHR20982">
    <property type="entry name" value="RIBOSOME RECYCLING FACTOR"/>
    <property type="match status" value="1"/>
</dbReference>
<protein>
    <recommendedName>
        <fullName evidence="3">Ribosome-recycling factor</fullName>
        <shortName evidence="3">RRF</shortName>
    </recommendedName>
    <alternativeName>
        <fullName evidence="3">Ribosome-releasing factor</fullName>
    </alternativeName>
</protein>
<dbReference type="CDD" id="cd00520">
    <property type="entry name" value="RRF"/>
    <property type="match status" value="1"/>
</dbReference>
<dbReference type="Gene3D" id="3.30.1360.40">
    <property type="match status" value="1"/>
</dbReference>
<dbReference type="NCBIfam" id="TIGR00496">
    <property type="entry name" value="frr"/>
    <property type="match status" value="1"/>
</dbReference>